<accession>R9A7Y2</accession>
<gene>
    <name evidence="2" type="ORF">LEP1GSC195_1474</name>
</gene>
<proteinExistence type="predicted"/>
<dbReference type="AlphaFoldDB" id="R9A7Y2"/>
<dbReference type="EMBL" id="AOGZ02000005">
    <property type="protein sequence ID" value="EOQ98303.1"/>
    <property type="molecule type" value="Genomic_DNA"/>
</dbReference>
<dbReference type="Pfam" id="PF10020">
    <property type="entry name" value="DUF2262"/>
    <property type="match status" value="1"/>
</dbReference>
<reference evidence="2" key="1">
    <citation type="submission" date="2013-04" db="EMBL/GenBank/DDBJ databases">
        <authorList>
            <person name="Harkins D.M."/>
            <person name="Durkin A.S."/>
            <person name="Brinkac L.M."/>
            <person name="Haft D.H."/>
            <person name="Selengut J.D."/>
            <person name="Sanka R."/>
            <person name="DePew J."/>
            <person name="Purushe J."/>
            <person name="Galloway R.L."/>
            <person name="Vinetz J.M."/>
            <person name="Sutton G.G."/>
            <person name="Nierman W.C."/>
            <person name="Fouts D.E."/>
        </authorList>
    </citation>
    <scope>NUCLEOTIDE SEQUENCE [LARGE SCALE GENOMIC DNA]</scope>
    <source>
        <strain evidence="2">CDC</strain>
    </source>
</reference>
<comment type="caution">
    <text evidence="2">The sequence shown here is derived from an EMBL/GenBank/DDBJ whole genome shotgun (WGS) entry which is preliminary data.</text>
</comment>
<evidence type="ECO:0000313" key="3">
    <source>
        <dbReference type="Proteomes" id="UP000013984"/>
    </source>
</evidence>
<evidence type="ECO:0000259" key="1">
    <source>
        <dbReference type="Pfam" id="PF10020"/>
    </source>
</evidence>
<sequence length="172" mass="20436">MKSLNLNKEDFKIEYSKIELISLWIDPNFQKELGLSNNDKNVKNNDIILCSCNYKFKENNFKIHFSPNNETEISNYIKNINSILAEFFRNQERYLDKIIDAVLELKNKSWLSLGEPIFQKMDISLKIYKIKEISFNYNNSYSVFLNDNQLFLGHDIEVRIYKEKIKEICLTG</sequence>
<protein>
    <submittedName>
        <fullName evidence="2">PF10020 family protein</fullName>
    </submittedName>
</protein>
<keyword evidence="3" id="KW-1185">Reference proteome</keyword>
<organism evidence="2 3">
    <name type="scientific">Leptospira wolbachii serovar Codice str. CDC</name>
    <dbReference type="NCBI Taxonomy" id="1218599"/>
    <lineage>
        <taxon>Bacteria</taxon>
        <taxon>Pseudomonadati</taxon>
        <taxon>Spirochaetota</taxon>
        <taxon>Spirochaetia</taxon>
        <taxon>Leptospirales</taxon>
        <taxon>Leptospiraceae</taxon>
        <taxon>Leptospira</taxon>
    </lineage>
</organism>
<feature type="domain" description="DUF2262" evidence="1">
    <location>
        <begin position="53"/>
        <end position="163"/>
    </location>
</feature>
<dbReference type="Proteomes" id="UP000013984">
    <property type="component" value="Unassembled WGS sequence"/>
</dbReference>
<evidence type="ECO:0000313" key="2">
    <source>
        <dbReference type="EMBL" id="EOQ98303.1"/>
    </source>
</evidence>
<name>R9A7Y2_9LEPT</name>
<dbReference type="RefSeq" id="WP_015679788.1">
    <property type="nucleotide sequence ID" value="NZ_AOGZ02000005.1"/>
</dbReference>
<dbReference type="InterPro" id="IPR019260">
    <property type="entry name" value="DUF2262"/>
</dbReference>